<comment type="caution">
    <text evidence="5">The sequence shown here is derived from an EMBL/GenBank/DDBJ whole genome shotgun (WGS) entry which is preliminary data.</text>
</comment>
<dbReference type="SUPFAM" id="SSF56059">
    <property type="entry name" value="Glutathione synthetase ATP-binding domain-like"/>
    <property type="match status" value="1"/>
</dbReference>
<comment type="similarity">
    <text evidence="2">In the N-terminal section; belongs to the acetate CoA ligase alpha subunit family.</text>
</comment>
<name>A0A837CHS0_9BRAD</name>
<dbReference type="SMART" id="SM00881">
    <property type="entry name" value="CoA_binding"/>
    <property type="match status" value="1"/>
</dbReference>
<dbReference type="AlphaFoldDB" id="A0A837CHS0"/>
<dbReference type="GO" id="GO:0006099">
    <property type="term" value="P:tricarboxylic acid cycle"/>
    <property type="evidence" value="ECO:0007669"/>
    <property type="project" value="UniProtKB-KW"/>
</dbReference>
<keyword evidence="1" id="KW-0816">Tricarboxylic acid cycle</keyword>
<dbReference type="InterPro" id="IPR016102">
    <property type="entry name" value="Succinyl-CoA_synth-like"/>
</dbReference>
<dbReference type="GO" id="GO:0043758">
    <property type="term" value="F:acetate-CoA ligase (ADP-forming) activity"/>
    <property type="evidence" value="ECO:0007669"/>
    <property type="project" value="InterPro"/>
</dbReference>
<gene>
    <name evidence="5" type="ORF">BJA5080_00398</name>
</gene>
<dbReference type="PANTHER" id="PTHR42793:SF1">
    <property type="entry name" value="PEPTIDYL-LYSINE N-ACETYLTRANSFERASE PATZ"/>
    <property type="match status" value="1"/>
</dbReference>
<dbReference type="Pfam" id="PF13607">
    <property type="entry name" value="Succ_CoA_lig"/>
    <property type="match status" value="1"/>
</dbReference>
<proteinExistence type="inferred from homology"/>
<reference evidence="5 6" key="1">
    <citation type="journal article" date="2014" name="BMC Genomics">
        <title>Comparative genomics of Bradyrhizobium japonicum CPAC 15 and Bradyrhizobium diazoefficiens CPAC 7: elite model strains for understanding symbiotic performance with soybean.</title>
        <authorList>
            <person name="Siqueira A.F."/>
            <person name="Ormeno-Orrillo E."/>
            <person name="Souza R.C."/>
            <person name="Rodrigues E.P."/>
            <person name="Almeida L.G."/>
            <person name="Barcellos F.G."/>
            <person name="Batista J.S."/>
            <person name="Nakatami A.S."/>
            <person name="Martinez-Romero E."/>
            <person name="Vasconcelos A.T."/>
            <person name="Hungria M."/>
        </authorList>
    </citation>
    <scope>NUCLEOTIDE SEQUENCE [LARGE SCALE GENOMIC DNA]</scope>
    <source>
        <strain evidence="5 6">SEMIA 5080</strain>
    </source>
</reference>
<dbReference type="InterPro" id="IPR043938">
    <property type="entry name" value="Ligase_CoA_dom"/>
</dbReference>
<dbReference type="PROSITE" id="PS50975">
    <property type="entry name" value="ATP_GRASP"/>
    <property type="match status" value="1"/>
</dbReference>
<protein>
    <recommendedName>
        <fullName evidence="4">ATP-grasp domain-containing protein</fullName>
    </recommendedName>
</protein>
<dbReference type="GO" id="GO:0005524">
    <property type="term" value="F:ATP binding"/>
    <property type="evidence" value="ECO:0007669"/>
    <property type="project" value="UniProtKB-UniRule"/>
</dbReference>
<dbReference type="InterPro" id="IPR013815">
    <property type="entry name" value="ATP_grasp_subdomain_1"/>
</dbReference>
<dbReference type="GO" id="GO:0046872">
    <property type="term" value="F:metal ion binding"/>
    <property type="evidence" value="ECO:0007669"/>
    <property type="project" value="InterPro"/>
</dbReference>
<accession>A0A837CHS0</accession>
<dbReference type="Pfam" id="PF13380">
    <property type="entry name" value="CoA_binding_2"/>
    <property type="match status" value="1"/>
</dbReference>
<evidence type="ECO:0000313" key="5">
    <source>
        <dbReference type="EMBL" id="KGJ68702.1"/>
    </source>
</evidence>
<sequence length="739" mass="77950">MEQSAANGKHHGQPQYARFAKNELGQGRSHMSNSKDAVRKVLDQVKADNRTSLTAPEGKLVCDAYGIPVPKEGVARSAGEAGKMAASMGFPVVMKIVSPDILHKTEAGGVIVGLKTAEDAEKAYETILGNAKKYKADAKIEGVQVQQMLAGGTEVIVGSITDGSFGKLVAFGLGGVLVEVLKDITFRLAPATKEDALSMLDGIQAHEILKGVRGGEAVNRTALADVIVKVSQLVTDFPEIVELDLNPVFATAKSAIAADVRIVVDFAYVPKPKPRPTEEIVAAMSRIMQPKAVAVVGASAEDGKIGNSVMKNLINGGYKGDIYPIHPKATEILGYKAYKSVKDVPGVIDTAVFAIPAKFVAAALTECGEKKIPGAVLIPSGFAEAGAPELQAEIVEVGKKYDIRLMGPNIYGFYYTPANLCATFCTAYDVKGHAALSSQSGGIGMAIIGFSRSAKMGVSAIVGLGNKSDIDEDDLLAFFEQDPNTNLIAQHCEDLKDGRAFAEAAKRVSKKKPVVVLKAGRTSAGAKAASSHTGALAGNDKIYEDVLAQSGVIRARSLRQLLEFARGVPVLPTPKGENVLVITGAGGSGVLLSDSCVDNGLSLMSMPPDLDAAFRKFIPPFGAAGNPVDITGGEPPITYVNTVKLGLSDERIHSLILGYWHTIVTPPMVFARNMVEVKKEMEAKGFVKPIVASLAGDVEVEEAAEYLYQNGIPAYAYSTELPVEVLGAKYKWARGAGLL</sequence>
<dbReference type="Gene3D" id="3.30.1490.20">
    <property type="entry name" value="ATP-grasp fold, A domain"/>
    <property type="match status" value="1"/>
</dbReference>
<dbReference type="EMBL" id="ADOU02000004">
    <property type="protein sequence ID" value="KGJ68702.1"/>
    <property type="molecule type" value="Genomic_DNA"/>
</dbReference>
<dbReference type="InterPro" id="IPR032875">
    <property type="entry name" value="Succ_CoA_lig_flav_dom"/>
</dbReference>
<dbReference type="PANTHER" id="PTHR42793">
    <property type="entry name" value="COA BINDING DOMAIN CONTAINING PROTEIN"/>
    <property type="match status" value="1"/>
</dbReference>
<evidence type="ECO:0000313" key="6">
    <source>
        <dbReference type="Proteomes" id="UP000024900"/>
    </source>
</evidence>
<dbReference type="SUPFAM" id="SSF51735">
    <property type="entry name" value="NAD(P)-binding Rossmann-fold domains"/>
    <property type="match status" value="1"/>
</dbReference>
<dbReference type="Gene3D" id="3.40.50.261">
    <property type="entry name" value="Succinyl-CoA synthetase domains"/>
    <property type="match status" value="2"/>
</dbReference>
<evidence type="ECO:0000256" key="3">
    <source>
        <dbReference type="PROSITE-ProRule" id="PRU00409"/>
    </source>
</evidence>
<feature type="domain" description="ATP-grasp" evidence="4">
    <location>
        <begin position="59"/>
        <end position="95"/>
    </location>
</feature>
<dbReference type="InterPro" id="IPR036291">
    <property type="entry name" value="NAD(P)-bd_dom_sf"/>
</dbReference>
<dbReference type="SUPFAM" id="SSF52210">
    <property type="entry name" value="Succinyl-CoA synthetase domains"/>
    <property type="match status" value="2"/>
</dbReference>
<keyword evidence="3" id="KW-0547">Nucleotide-binding</keyword>
<dbReference type="Pfam" id="PF19045">
    <property type="entry name" value="Ligase_CoA_2"/>
    <property type="match status" value="1"/>
</dbReference>
<dbReference type="Pfam" id="PF13549">
    <property type="entry name" value="ATP-grasp_5"/>
    <property type="match status" value="1"/>
</dbReference>
<organism evidence="5 6">
    <name type="scientific">Bradyrhizobium diazoefficiens SEMIA 5080</name>
    <dbReference type="NCBI Taxonomy" id="754504"/>
    <lineage>
        <taxon>Bacteria</taxon>
        <taxon>Pseudomonadati</taxon>
        <taxon>Pseudomonadota</taxon>
        <taxon>Alphaproteobacteria</taxon>
        <taxon>Hyphomicrobiales</taxon>
        <taxon>Nitrobacteraceae</taxon>
        <taxon>Bradyrhizobium</taxon>
    </lineage>
</organism>
<dbReference type="Gene3D" id="3.40.50.720">
    <property type="entry name" value="NAD(P)-binding Rossmann-like Domain"/>
    <property type="match status" value="1"/>
</dbReference>
<evidence type="ECO:0000259" key="4">
    <source>
        <dbReference type="PROSITE" id="PS50975"/>
    </source>
</evidence>
<dbReference type="FunFam" id="3.30.1490.20:FF:000020">
    <property type="entry name" value="Protein lysine acetyltransferase"/>
    <property type="match status" value="1"/>
</dbReference>
<dbReference type="Proteomes" id="UP000024900">
    <property type="component" value="Unassembled WGS sequence"/>
</dbReference>
<dbReference type="Gene3D" id="3.30.470.20">
    <property type="entry name" value="ATP-grasp fold, B domain"/>
    <property type="match status" value="1"/>
</dbReference>
<evidence type="ECO:0000256" key="1">
    <source>
        <dbReference type="ARBA" id="ARBA00022532"/>
    </source>
</evidence>
<dbReference type="InterPro" id="IPR011761">
    <property type="entry name" value="ATP-grasp"/>
</dbReference>
<evidence type="ECO:0000256" key="2">
    <source>
        <dbReference type="ARBA" id="ARBA00060888"/>
    </source>
</evidence>
<dbReference type="InterPro" id="IPR003781">
    <property type="entry name" value="CoA-bd"/>
</dbReference>
<keyword evidence="3" id="KW-0067">ATP-binding</keyword>